<proteinExistence type="predicted"/>
<evidence type="ECO:0000313" key="4">
    <source>
        <dbReference type="Proteomes" id="UP000823399"/>
    </source>
</evidence>
<keyword evidence="1" id="KW-1133">Transmembrane helix</keyword>
<keyword evidence="1" id="KW-0472">Membrane</keyword>
<dbReference type="OrthoDB" id="3263055at2759"/>
<dbReference type="AlphaFoldDB" id="A0A9P7EV29"/>
<dbReference type="Pfam" id="PF20152">
    <property type="entry name" value="DUF6534"/>
    <property type="match status" value="1"/>
</dbReference>
<accession>A0A9P7EV29</accession>
<reference evidence="3" key="1">
    <citation type="journal article" date="2020" name="New Phytol.">
        <title>Comparative genomics reveals dynamic genome evolution in host specialist ectomycorrhizal fungi.</title>
        <authorList>
            <person name="Lofgren L.A."/>
            <person name="Nguyen N.H."/>
            <person name="Vilgalys R."/>
            <person name="Ruytinx J."/>
            <person name="Liao H.L."/>
            <person name="Branco S."/>
            <person name="Kuo A."/>
            <person name="LaButti K."/>
            <person name="Lipzen A."/>
            <person name="Andreopoulos W."/>
            <person name="Pangilinan J."/>
            <person name="Riley R."/>
            <person name="Hundley H."/>
            <person name="Na H."/>
            <person name="Barry K."/>
            <person name="Grigoriev I.V."/>
            <person name="Stajich J.E."/>
            <person name="Kennedy P.G."/>
        </authorList>
    </citation>
    <scope>NUCLEOTIDE SEQUENCE</scope>
    <source>
        <strain evidence="3">FC423</strain>
    </source>
</reference>
<gene>
    <name evidence="3" type="ORF">F5147DRAFT_585749</name>
</gene>
<dbReference type="InterPro" id="IPR045339">
    <property type="entry name" value="DUF6534"/>
</dbReference>
<evidence type="ECO:0000256" key="1">
    <source>
        <dbReference type="SAM" id="Phobius"/>
    </source>
</evidence>
<evidence type="ECO:0000313" key="3">
    <source>
        <dbReference type="EMBL" id="KAG2092804.1"/>
    </source>
</evidence>
<comment type="caution">
    <text evidence="3">The sequence shown here is derived from an EMBL/GenBank/DDBJ whole genome shotgun (WGS) entry which is preliminary data.</text>
</comment>
<organism evidence="3 4">
    <name type="scientific">Suillus discolor</name>
    <dbReference type="NCBI Taxonomy" id="1912936"/>
    <lineage>
        <taxon>Eukaryota</taxon>
        <taxon>Fungi</taxon>
        <taxon>Dikarya</taxon>
        <taxon>Basidiomycota</taxon>
        <taxon>Agaricomycotina</taxon>
        <taxon>Agaricomycetes</taxon>
        <taxon>Agaricomycetidae</taxon>
        <taxon>Boletales</taxon>
        <taxon>Suillineae</taxon>
        <taxon>Suillaceae</taxon>
        <taxon>Suillus</taxon>
    </lineage>
</organism>
<dbReference type="RefSeq" id="XP_041286979.1">
    <property type="nucleotide sequence ID" value="XM_041431888.1"/>
</dbReference>
<sequence length="155" mass="17549">VSMFVNAIAAAEDVLITADLCMFFQNFHTSFQRPDTVPDKLIPFTISNGLLTSICAVISFISISVWPDTFIYFVFYVCLGRLCQPECYSLLVILNACRGLHSHYLLISLQGIEHLAHVQFADHNNISIKFDALRQFAQNEVGFSLRSSFWYRAGD</sequence>
<feature type="domain" description="DUF6534" evidence="2">
    <location>
        <begin position="10"/>
        <end position="96"/>
    </location>
</feature>
<dbReference type="EMBL" id="JABBWM010000088">
    <property type="protein sequence ID" value="KAG2092804.1"/>
    <property type="molecule type" value="Genomic_DNA"/>
</dbReference>
<keyword evidence="4" id="KW-1185">Reference proteome</keyword>
<feature type="transmembrane region" description="Helical" evidence="1">
    <location>
        <begin position="41"/>
        <end position="64"/>
    </location>
</feature>
<dbReference type="GeneID" id="64694147"/>
<name>A0A9P7EV29_9AGAM</name>
<evidence type="ECO:0000259" key="2">
    <source>
        <dbReference type="Pfam" id="PF20152"/>
    </source>
</evidence>
<protein>
    <recommendedName>
        <fullName evidence="2">DUF6534 domain-containing protein</fullName>
    </recommendedName>
</protein>
<keyword evidence="1" id="KW-0812">Transmembrane</keyword>
<feature type="non-terminal residue" evidence="3">
    <location>
        <position position="1"/>
    </location>
</feature>
<dbReference type="Proteomes" id="UP000823399">
    <property type="component" value="Unassembled WGS sequence"/>
</dbReference>